<dbReference type="GO" id="GO:0005634">
    <property type="term" value="C:nucleus"/>
    <property type="evidence" value="ECO:0007669"/>
    <property type="project" value="TreeGrafter"/>
</dbReference>
<reference evidence="3" key="1">
    <citation type="submission" date="2025-08" db="UniProtKB">
        <authorList>
            <consortium name="Ensembl"/>
        </authorList>
    </citation>
    <scope>IDENTIFICATION</scope>
</reference>
<evidence type="ECO:0000313" key="4">
    <source>
        <dbReference type="Proteomes" id="UP000694416"/>
    </source>
</evidence>
<sequence length="252" mass="29348">MFWKFDLNTTSHVDKLLDKEHVTLQELMDEDDILQECKAPNQKLLDFLCRQQCMEELVSLITQDPPLDVEEKVRFKKELKPRKWKELVQVHRAPRESSCESGGQWKPNLCRDTCCLFHTEVAGQAGRKLFALPGESCVKLATGKKPERLAHNFKTGFLFEGFLLSLFHFIYLYLYFYFFEMESHSAAQAGVRWRDLGSLQPLPPWLKQFSCLSLLSSWSYMHVPPCPANFCMFSRDRISPCCPGWSRTPEIK</sequence>
<protein>
    <submittedName>
        <fullName evidence="3">Uncharacterized protein</fullName>
    </submittedName>
</protein>
<evidence type="ECO:0000256" key="1">
    <source>
        <dbReference type="ARBA" id="ARBA00006180"/>
    </source>
</evidence>
<dbReference type="InterPro" id="IPR007587">
    <property type="entry name" value="SAPS"/>
</dbReference>
<organism evidence="3 4">
    <name type="scientific">Piliocolobus tephrosceles</name>
    <name type="common">Ugandan red Colobus</name>
    <dbReference type="NCBI Taxonomy" id="591936"/>
    <lineage>
        <taxon>Eukaryota</taxon>
        <taxon>Metazoa</taxon>
        <taxon>Chordata</taxon>
        <taxon>Craniata</taxon>
        <taxon>Vertebrata</taxon>
        <taxon>Euteleostomi</taxon>
        <taxon>Mammalia</taxon>
        <taxon>Eutheria</taxon>
        <taxon>Euarchontoglires</taxon>
        <taxon>Primates</taxon>
        <taxon>Haplorrhini</taxon>
        <taxon>Catarrhini</taxon>
        <taxon>Cercopithecidae</taxon>
        <taxon>Colobinae</taxon>
        <taxon>Piliocolobus</taxon>
    </lineage>
</organism>
<dbReference type="Ensembl" id="ENSPTET00000042432.1">
    <property type="protein sequence ID" value="ENSPTEP00000030669.1"/>
    <property type="gene ID" value="ENSPTEG00000029825.1"/>
</dbReference>
<keyword evidence="2" id="KW-1133">Transmembrane helix</keyword>
<dbReference type="AlphaFoldDB" id="A0A8C9I865"/>
<dbReference type="PANTHER" id="PTHR12634:SF15">
    <property type="entry name" value="SERINE_THREONINE-PROTEIN PHOSPHATASE 6 REGULATORY SUBUNIT 2"/>
    <property type="match status" value="1"/>
</dbReference>
<dbReference type="GO" id="GO:0019888">
    <property type="term" value="F:protein phosphatase regulator activity"/>
    <property type="evidence" value="ECO:0007669"/>
    <property type="project" value="TreeGrafter"/>
</dbReference>
<keyword evidence="2" id="KW-0812">Transmembrane</keyword>
<accession>A0A8C9I865</accession>
<keyword evidence="2" id="KW-0472">Membrane</keyword>
<evidence type="ECO:0000313" key="3">
    <source>
        <dbReference type="Ensembl" id="ENSPTEP00000030669.1"/>
    </source>
</evidence>
<dbReference type="Proteomes" id="UP000694416">
    <property type="component" value="Unplaced"/>
</dbReference>
<dbReference type="GO" id="GO:0019903">
    <property type="term" value="F:protein phosphatase binding"/>
    <property type="evidence" value="ECO:0007669"/>
    <property type="project" value="InterPro"/>
</dbReference>
<keyword evidence="4" id="KW-1185">Reference proteome</keyword>
<evidence type="ECO:0000256" key="2">
    <source>
        <dbReference type="SAM" id="Phobius"/>
    </source>
</evidence>
<comment type="similarity">
    <text evidence="1">Belongs to the SAPS family.</text>
</comment>
<dbReference type="GO" id="GO:0005829">
    <property type="term" value="C:cytosol"/>
    <property type="evidence" value="ECO:0007669"/>
    <property type="project" value="TreeGrafter"/>
</dbReference>
<feature type="transmembrane region" description="Helical" evidence="2">
    <location>
        <begin position="157"/>
        <end position="178"/>
    </location>
</feature>
<proteinExistence type="inferred from homology"/>
<dbReference type="PANTHER" id="PTHR12634">
    <property type="entry name" value="SIT4 YEAST -ASSOCIATING PROTEIN-RELATED"/>
    <property type="match status" value="1"/>
</dbReference>
<name>A0A8C9I865_9PRIM</name>
<reference evidence="3" key="2">
    <citation type="submission" date="2025-09" db="UniProtKB">
        <authorList>
            <consortium name="Ensembl"/>
        </authorList>
    </citation>
    <scope>IDENTIFICATION</scope>
</reference>